<dbReference type="InterPro" id="IPR036397">
    <property type="entry name" value="RNaseH_sf"/>
</dbReference>
<comment type="caution">
    <text evidence="10">The sequence shown here is derived from an EMBL/GenBank/DDBJ whole genome shotgun (WGS) entry which is preliminary data.</text>
</comment>
<dbReference type="EMBL" id="BKCJ010509422">
    <property type="protein sequence ID" value="GFA89574.1"/>
    <property type="molecule type" value="Genomic_DNA"/>
</dbReference>
<evidence type="ECO:0008006" key="11">
    <source>
        <dbReference type="Google" id="ProtNLM"/>
    </source>
</evidence>
<dbReference type="InterPro" id="IPR041373">
    <property type="entry name" value="RT_RNaseH"/>
</dbReference>
<dbReference type="PANTHER" id="PTHR48475">
    <property type="entry name" value="RIBONUCLEASE H"/>
    <property type="match status" value="1"/>
</dbReference>
<organism evidence="10">
    <name type="scientific">Tanacetum cinerariifolium</name>
    <name type="common">Dalmatian daisy</name>
    <name type="synonym">Chrysanthemum cinerariifolium</name>
    <dbReference type="NCBI Taxonomy" id="118510"/>
    <lineage>
        <taxon>Eukaryota</taxon>
        <taxon>Viridiplantae</taxon>
        <taxon>Streptophyta</taxon>
        <taxon>Embryophyta</taxon>
        <taxon>Tracheophyta</taxon>
        <taxon>Spermatophyta</taxon>
        <taxon>Magnoliopsida</taxon>
        <taxon>eudicotyledons</taxon>
        <taxon>Gunneridae</taxon>
        <taxon>Pentapetalae</taxon>
        <taxon>asterids</taxon>
        <taxon>campanulids</taxon>
        <taxon>Asterales</taxon>
        <taxon>Asteraceae</taxon>
        <taxon>Asteroideae</taxon>
        <taxon>Anthemideae</taxon>
        <taxon>Anthemidinae</taxon>
        <taxon>Tanacetum</taxon>
    </lineage>
</organism>
<dbReference type="InterPro" id="IPR012337">
    <property type="entry name" value="RNaseH-like_sf"/>
</dbReference>
<dbReference type="GO" id="GO:0004523">
    <property type="term" value="F:RNA-DNA hybrid ribonuclease activity"/>
    <property type="evidence" value="ECO:0007669"/>
    <property type="project" value="InterPro"/>
</dbReference>
<evidence type="ECO:0000256" key="3">
    <source>
        <dbReference type="ARBA" id="ARBA00022722"/>
    </source>
</evidence>
<keyword evidence="6" id="KW-0695">RNA-directed DNA polymerase</keyword>
<protein>
    <recommendedName>
        <fullName evidence="11">Reverse transcriptase domain-containing protein</fullName>
    </recommendedName>
</protein>
<dbReference type="Pfam" id="PF17917">
    <property type="entry name" value="RT_RNaseH"/>
    <property type="match status" value="1"/>
</dbReference>
<evidence type="ECO:0000256" key="2">
    <source>
        <dbReference type="ARBA" id="ARBA00022695"/>
    </source>
</evidence>
<evidence type="ECO:0000256" key="6">
    <source>
        <dbReference type="ARBA" id="ARBA00022918"/>
    </source>
</evidence>
<keyword evidence="3" id="KW-0540">Nuclease</keyword>
<evidence type="ECO:0000259" key="8">
    <source>
        <dbReference type="Pfam" id="PF13456"/>
    </source>
</evidence>
<accession>A0A699KDS1</accession>
<feature type="domain" description="RNase H type-1" evidence="8">
    <location>
        <begin position="329"/>
        <end position="390"/>
    </location>
</feature>
<keyword evidence="4" id="KW-0255">Endonuclease</keyword>
<dbReference type="PANTHER" id="PTHR48475:SF2">
    <property type="entry name" value="RIBONUCLEASE H"/>
    <property type="match status" value="1"/>
</dbReference>
<feature type="domain" description="Reverse transcriptase RNase H-like" evidence="9">
    <location>
        <begin position="202"/>
        <end position="269"/>
    </location>
</feature>
<feature type="non-terminal residue" evidence="10">
    <location>
        <position position="394"/>
    </location>
</feature>
<dbReference type="Pfam" id="PF13456">
    <property type="entry name" value="RVT_3"/>
    <property type="match status" value="1"/>
</dbReference>
<dbReference type="GO" id="GO:0003676">
    <property type="term" value="F:nucleic acid binding"/>
    <property type="evidence" value="ECO:0007669"/>
    <property type="project" value="InterPro"/>
</dbReference>
<proteinExistence type="predicted"/>
<evidence type="ECO:0000256" key="4">
    <source>
        <dbReference type="ARBA" id="ARBA00022759"/>
    </source>
</evidence>
<dbReference type="InterPro" id="IPR043502">
    <property type="entry name" value="DNA/RNA_pol_sf"/>
</dbReference>
<evidence type="ECO:0000313" key="10">
    <source>
        <dbReference type="EMBL" id="GFA89574.1"/>
    </source>
</evidence>
<name>A0A699KDS1_TANCI</name>
<dbReference type="Gene3D" id="3.30.420.10">
    <property type="entry name" value="Ribonuclease H-like superfamily/Ribonuclease H"/>
    <property type="match status" value="1"/>
</dbReference>
<reference evidence="10" key="1">
    <citation type="journal article" date="2019" name="Sci. Rep.">
        <title>Draft genome of Tanacetum cinerariifolium, the natural source of mosquito coil.</title>
        <authorList>
            <person name="Yamashiro T."/>
            <person name="Shiraishi A."/>
            <person name="Satake H."/>
            <person name="Nakayama K."/>
        </authorList>
    </citation>
    <scope>NUCLEOTIDE SEQUENCE</scope>
</reference>
<evidence type="ECO:0000256" key="7">
    <source>
        <dbReference type="SAM" id="MobiDB-lite"/>
    </source>
</evidence>
<keyword evidence="5" id="KW-0378">Hydrolase</keyword>
<dbReference type="SUPFAM" id="SSF56672">
    <property type="entry name" value="DNA/RNA polymerases"/>
    <property type="match status" value="1"/>
</dbReference>
<evidence type="ECO:0000256" key="5">
    <source>
        <dbReference type="ARBA" id="ARBA00022801"/>
    </source>
</evidence>
<evidence type="ECO:0000256" key="1">
    <source>
        <dbReference type="ARBA" id="ARBA00022679"/>
    </source>
</evidence>
<dbReference type="AlphaFoldDB" id="A0A699KDS1"/>
<keyword evidence="2" id="KW-0548">Nucleotidyltransferase</keyword>
<dbReference type="InterPro" id="IPR002156">
    <property type="entry name" value="RNaseH_domain"/>
</dbReference>
<feature type="region of interest" description="Disordered" evidence="7">
    <location>
        <begin position="1"/>
        <end position="21"/>
    </location>
</feature>
<dbReference type="GO" id="GO:0003964">
    <property type="term" value="F:RNA-directed DNA polymerase activity"/>
    <property type="evidence" value="ECO:0007669"/>
    <property type="project" value="UniProtKB-KW"/>
</dbReference>
<gene>
    <name evidence="10" type="ORF">Tci_661546</name>
</gene>
<sequence length="394" mass="44938">MSKSLDPRRGHFESPKKRGPERRTVFKDWRNMCSTGLETRRRVRPRTRTTQSFGHITAATETLKAATKVLVQGKRSLLLKNFIAKEHPHVGWNHCQEVKTVREDTGSQNPSGISQALRTICPNRGKNASKIRSKSTTSVNADGLRVCLDKVEAVLSFPSPKCLKDVQRLNRKLASLSRFLSISAEKSFPFFKTLKKCAKKKKEELVIYLAAAKEAVSAVLMKERDEKKMPIYFVIRALQGPKINYTLMKKLTLALMLSSPEVAERLLKWRFELEGHDIHYRPRTSVKGQILADFIVERPKDNPQDTPMEDEEALLDPWILFTDGSSCIDEYEALIADLRIAEEMGVKNLQANVDSKLVANQVNEIYIAKEPDMIKYLEKVKALTSTFKEFFIKQ</sequence>
<evidence type="ECO:0000259" key="9">
    <source>
        <dbReference type="Pfam" id="PF17917"/>
    </source>
</evidence>
<keyword evidence="1" id="KW-0808">Transferase</keyword>
<dbReference type="SUPFAM" id="SSF53098">
    <property type="entry name" value="Ribonuclease H-like"/>
    <property type="match status" value="1"/>
</dbReference>